<evidence type="ECO:0000313" key="3">
    <source>
        <dbReference type="Proteomes" id="UP000325116"/>
    </source>
</evidence>
<keyword evidence="1" id="KW-0175">Coiled coil</keyword>
<proteinExistence type="predicted"/>
<protein>
    <submittedName>
        <fullName evidence="2">Uncharacterized protein</fullName>
    </submittedName>
</protein>
<reference evidence="2 3" key="1">
    <citation type="journal article" date="1992" name="Lakartidningen">
        <title>[Penicillin V and not amoxicillin is the first choice preparation in acute otitis].</title>
        <authorList>
            <person name="Kamme C."/>
            <person name="Lundgren K."/>
            <person name="Prellner K."/>
        </authorList>
    </citation>
    <scope>NUCLEOTIDE SEQUENCE [LARGE SCALE GENOMIC DNA]</scope>
    <source>
        <strain evidence="2 3">W1</strain>
    </source>
</reference>
<dbReference type="AlphaFoldDB" id="A0A5C8CIV1"/>
<accession>A0A5C8CIV1</accession>
<comment type="caution">
    <text evidence="2">The sequence shown here is derived from an EMBL/GenBank/DDBJ whole genome shotgun (WGS) entry which is preliminary data.</text>
</comment>
<dbReference type="Proteomes" id="UP000325116">
    <property type="component" value="Unassembled WGS sequence"/>
</dbReference>
<name>A0A5C8CIV1_9SPIR</name>
<sequence>MANENRKQSIINQMNRNKVSITTKQADISKIKSNATRMKRELNSSEINSINALEKQINNLKIQNANLKSQLDKL</sequence>
<evidence type="ECO:0000256" key="1">
    <source>
        <dbReference type="SAM" id="Coils"/>
    </source>
</evidence>
<dbReference type="RefSeq" id="WP_147758028.1">
    <property type="nucleotide sequence ID" value="NZ_CATXRK010000048.1"/>
</dbReference>
<feature type="coiled-coil region" evidence="1">
    <location>
        <begin position="43"/>
        <end position="70"/>
    </location>
</feature>
<dbReference type="EMBL" id="SAXT01000003">
    <property type="protein sequence ID" value="TXJ12815.1"/>
    <property type="molecule type" value="Genomic_DNA"/>
</dbReference>
<evidence type="ECO:0000313" key="2">
    <source>
        <dbReference type="EMBL" id="TXJ12815.1"/>
    </source>
</evidence>
<organism evidence="2 3">
    <name type="scientific">Brachyspira aalborgi</name>
    <dbReference type="NCBI Taxonomy" id="29522"/>
    <lineage>
        <taxon>Bacteria</taxon>
        <taxon>Pseudomonadati</taxon>
        <taxon>Spirochaetota</taxon>
        <taxon>Spirochaetia</taxon>
        <taxon>Brachyspirales</taxon>
        <taxon>Brachyspiraceae</taxon>
        <taxon>Brachyspira</taxon>
    </lineage>
</organism>
<gene>
    <name evidence="2" type="ORF">EPJ80_04225</name>
</gene>